<dbReference type="InterPro" id="IPR000515">
    <property type="entry name" value="MetI-like"/>
</dbReference>
<keyword evidence="6 7" id="KW-0472">Membrane</keyword>
<dbReference type="Proteomes" id="UP001160130">
    <property type="component" value="Unassembled WGS sequence"/>
</dbReference>
<keyword evidence="3" id="KW-1003">Cell membrane</keyword>
<dbReference type="Gene3D" id="1.10.3720.10">
    <property type="entry name" value="MetI-like"/>
    <property type="match status" value="1"/>
</dbReference>
<evidence type="ECO:0000313" key="9">
    <source>
        <dbReference type="EMBL" id="MDH6198578.1"/>
    </source>
</evidence>
<keyword evidence="4 7" id="KW-0812">Transmembrane</keyword>
<organism evidence="9 10">
    <name type="scientific">Mycolicibacterium frederiksbergense</name>
    <dbReference type="NCBI Taxonomy" id="117567"/>
    <lineage>
        <taxon>Bacteria</taxon>
        <taxon>Bacillati</taxon>
        <taxon>Actinomycetota</taxon>
        <taxon>Actinomycetes</taxon>
        <taxon>Mycobacteriales</taxon>
        <taxon>Mycobacteriaceae</taxon>
        <taxon>Mycolicibacterium</taxon>
    </lineage>
</organism>
<feature type="transmembrane region" description="Helical" evidence="7">
    <location>
        <begin position="328"/>
        <end position="354"/>
    </location>
</feature>
<feature type="transmembrane region" description="Helical" evidence="7">
    <location>
        <begin position="160"/>
        <end position="183"/>
    </location>
</feature>
<gene>
    <name evidence="9" type="ORF">M2272_005237</name>
</gene>
<dbReference type="EMBL" id="JARXVE010000011">
    <property type="protein sequence ID" value="MDH6198578.1"/>
    <property type="molecule type" value="Genomic_DNA"/>
</dbReference>
<dbReference type="RefSeq" id="WP_280835146.1">
    <property type="nucleotide sequence ID" value="NZ_JARXVE010000011.1"/>
</dbReference>
<dbReference type="PANTHER" id="PTHR43163:SF6">
    <property type="entry name" value="DIPEPTIDE TRANSPORT SYSTEM PERMEASE PROTEIN DPPB-RELATED"/>
    <property type="match status" value="1"/>
</dbReference>
<reference evidence="9 10" key="1">
    <citation type="submission" date="2023-04" db="EMBL/GenBank/DDBJ databases">
        <title>Forest soil microbial communities from Buena Vista Peninsula, Colon Province, Panama.</title>
        <authorList>
            <person name="Bouskill N."/>
        </authorList>
    </citation>
    <scope>NUCLEOTIDE SEQUENCE [LARGE SCALE GENOMIC DNA]</scope>
    <source>
        <strain evidence="9 10">AC80</strain>
    </source>
</reference>
<evidence type="ECO:0000256" key="2">
    <source>
        <dbReference type="ARBA" id="ARBA00022448"/>
    </source>
</evidence>
<dbReference type="Pfam" id="PF00528">
    <property type="entry name" value="BPD_transp_1"/>
    <property type="match status" value="1"/>
</dbReference>
<keyword evidence="5 7" id="KW-1133">Transmembrane helix</keyword>
<evidence type="ECO:0000256" key="3">
    <source>
        <dbReference type="ARBA" id="ARBA00022475"/>
    </source>
</evidence>
<feature type="transmembrane region" description="Helical" evidence="7">
    <location>
        <begin position="220"/>
        <end position="244"/>
    </location>
</feature>
<evidence type="ECO:0000256" key="6">
    <source>
        <dbReference type="ARBA" id="ARBA00023136"/>
    </source>
</evidence>
<dbReference type="PANTHER" id="PTHR43163">
    <property type="entry name" value="DIPEPTIDE TRANSPORT SYSTEM PERMEASE PROTEIN DPPB-RELATED"/>
    <property type="match status" value="1"/>
</dbReference>
<evidence type="ECO:0000256" key="5">
    <source>
        <dbReference type="ARBA" id="ARBA00022989"/>
    </source>
</evidence>
<dbReference type="PROSITE" id="PS50928">
    <property type="entry name" value="ABC_TM1"/>
    <property type="match status" value="1"/>
</dbReference>
<dbReference type="SUPFAM" id="SSF161098">
    <property type="entry name" value="MetI-like"/>
    <property type="match status" value="1"/>
</dbReference>
<evidence type="ECO:0000313" key="10">
    <source>
        <dbReference type="Proteomes" id="UP001160130"/>
    </source>
</evidence>
<dbReference type="InterPro" id="IPR035906">
    <property type="entry name" value="MetI-like_sf"/>
</dbReference>
<keyword evidence="10" id="KW-1185">Reference proteome</keyword>
<keyword evidence="2 7" id="KW-0813">Transport</keyword>
<comment type="subcellular location">
    <subcellularLocation>
        <location evidence="1 7">Cell membrane</location>
        <topology evidence="1 7">Multi-pass membrane protein</topology>
    </subcellularLocation>
</comment>
<evidence type="ECO:0000256" key="1">
    <source>
        <dbReference type="ARBA" id="ARBA00004651"/>
    </source>
</evidence>
<evidence type="ECO:0000256" key="4">
    <source>
        <dbReference type="ARBA" id="ARBA00022692"/>
    </source>
</evidence>
<feature type="transmembrane region" description="Helical" evidence="7">
    <location>
        <begin position="286"/>
        <end position="308"/>
    </location>
</feature>
<evidence type="ECO:0000256" key="7">
    <source>
        <dbReference type="RuleBase" id="RU363032"/>
    </source>
</evidence>
<evidence type="ECO:0000259" key="8">
    <source>
        <dbReference type="PROSITE" id="PS50928"/>
    </source>
</evidence>
<proteinExistence type="inferred from homology"/>
<comment type="similarity">
    <text evidence="7">Belongs to the binding-protein-dependent transport system permease family.</text>
</comment>
<dbReference type="CDD" id="cd06261">
    <property type="entry name" value="TM_PBP2"/>
    <property type="match status" value="1"/>
</dbReference>
<accession>A0ABT6L6J5</accession>
<dbReference type="Pfam" id="PF19300">
    <property type="entry name" value="BPD_transp_1_N"/>
    <property type="match status" value="1"/>
</dbReference>
<feature type="domain" description="ABC transmembrane type-1" evidence="8">
    <location>
        <begin position="121"/>
        <end position="351"/>
    </location>
</feature>
<sequence length="361" mass="38584">MVIDSPANPEVRAEPSAPARRRHPLVRYALRRLGLTAILAVGITVVSFLLTTVVPINAAAANLGDRAASDPAVVAAYEARYGLDRPPVIQYFIYLKNLLHGDLGMSQQTHRPVVEDLGAYAPATLELVMAAVLFVVVVGVALGTWAALRRNRFPDQLARIIAMLGVSTPIFWLGLVASFVFFAKLGWLPSGGRLDSTFIAPPKITGFLTIDSLLAGDLPAFISAASHLVLPSVVLGVYTLGLIIRFTRTSVLEVLGQDYVRAAEAKGLSGTETTFRYILRAAAGPIITVTGVAFGTLLAGTVLIETVFNWPGLGQYAYHAATAGDLSAIMGVSLFVSLSYILINLVVDLLYMALDPRVRLT</sequence>
<feature type="transmembrane region" description="Helical" evidence="7">
    <location>
        <begin position="127"/>
        <end position="148"/>
    </location>
</feature>
<protein>
    <submittedName>
        <fullName evidence="9">Peptide/nickel transport system permease protein</fullName>
    </submittedName>
</protein>
<comment type="caution">
    <text evidence="9">The sequence shown here is derived from an EMBL/GenBank/DDBJ whole genome shotgun (WGS) entry which is preliminary data.</text>
</comment>
<feature type="transmembrane region" description="Helical" evidence="7">
    <location>
        <begin position="29"/>
        <end position="50"/>
    </location>
</feature>
<name>A0ABT6L6J5_9MYCO</name>
<dbReference type="InterPro" id="IPR045621">
    <property type="entry name" value="BPD_transp_1_N"/>
</dbReference>